<evidence type="ECO:0000256" key="2">
    <source>
        <dbReference type="ARBA" id="ARBA00010565"/>
    </source>
</evidence>
<keyword evidence="6 7" id="KW-0539">Nucleus</keyword>
<dbReference type="InterPro" id="IPR036224">
    <property type="entry name" value="GINS_bundle-like_dom_sf"/>
</dbReference>
<gene>
    <name evidence="11" type="ORF">EMPS_01218</name>
</gene>
<dbReference type="FunFam" id="1.20.58.1020:FF:000001">
    <property type="entry name" value="DNA replication complex GINS protein PSF2"/>
    <property type="match status" value="1"/>
</dbReference>
<keyword evidence="5" id="KW-0159">Chromosome partition</keyword>
<evidence type="ECO:0000256" key="4">
    <source>
        <dbReference type="ARBA" id="ARBA00022705"/>
    </source>
</evidence>
<dbReference type="EMBL" id="BQFW01000002">
    <property type="protein sequence ID" value="GJJ68872.1"/>
    <property type="molecule type" value="Genomic_DNA"/>
</dbReference>
<name>A0A9P3LSK5_9FUNG</name>
<evidence type="ECO:0000256" key="5">
    <source>
        <dbReference type="ARBA" id="ARBA00022829"/>
    </source>
</evidence>
<dbReference type="InterPro" id="IPR007257">
    <property type="entry name" value="GINS_Psf2"/>
</dbReference>
<dbReference type="FunFam" id="3.40.5.50:FF:000001">
    <property type="entry name" value="DNA replication complex GINS protein PSF2"/>
    <property type="match status" value="1"/>
</dbReference>
<feature type="compositionally biased region" description="Polar residues" evidence="8">
    <location>
        <begin position="202"/>
        <end position="220"/>
    </location>
</feature>
<evidence type="ECO:0000313" key="12">
    <source>
        <dbReference type="Proteomes" id="UP000827284"/>
    </source>
</evidence>
<dbReference type="OrthoDB" id="1938138at2759"/>
<organism evidence="11 12">
    <name type="scientific">Entomortierella parvispora</name>
    <dbReference type="NCBI Taxonomy" id="205924"/>
    <lineage>
        <taxon>Eukaryota</taxon>
        <taxon>Fungi</taxon>
        <taxon>Fungi incertae sedis</taxon>
        <taxon>Mucoromycota</taxon>
        <taxon>Mortierellomycotina</taxon>
        <taxon>Mortierellomycetes</taxon>
        <taxon>Mortierellales</taxon>
        <taxon>Mortierellaceae</taxon>
        <taxon>Entomortierella</taxon>
    </lineage>
</organism>
<keyword evidence="4 7" id="KW-0235">DNA replication</keyword>
<accession>A0A9P3LSK5</accession>
<comment type="subunit">
    <text evidence="7">Component of the GINS complex.</text>
</comment>
<dbReference type="PANTHER" id="PTHR12772:SF0">
    <property type="entry name" value="DNA REPLICATION COMPLEX GINS PROTEIN PSF2"/>
    <property type="match status" value="1"/>
</dbReference>
<dbReference type="GO" id="GO:0000811">
    <property type="term" value="C:GINS complex"/>
    <property type="evidence" value="ECO:0007669"/>
    <property type="project" value="TreeGrafter"/>
</dbReference>
<dbReference type="GO" id="GO:0000727">
    <property type="term" value="P:double-strand break repair via break-induced replication"/>
    <property type="evidence" value="ECO:0007669"/>
    <property type="project" value="TreeGrafter"/>
</dbReference>
<dbReference type="InterPro" id="IPR056784">
    <property type="entry name" value="PSF2_N"/>
</dbReference>
<keyword evidence="12" id="KW-1185">Reference proteome</keyword>
<proteinExistence type="inferred from homology"/>
<dbReference type="Proteomes" id="UP000827284">
    <property type="component" value="Unassembled WGS sequence"/>
</dbReference>
<evidence type="ECO:0000313" key="11">
    <source>
        <dbReference type="EMBL" id="GJJ68872.1"/>
    </source>
</evidence>
<comment type="subcellular location">
    <subcellularLocation>
        <location evidence="1 7">Nucleus</location>
    </subcellularLocation>
</comment>
<dbReference type="PANTHER" id="PTHR12772">
    <property type="entry name" value="DNA REPLICATION COMPLEX GINS PROTEIN PSF2"/>
    <property type="match status" value="1"/>
</dbReference>
<dbReference type="PIRSF" id="PIRSF028998">
    <property type="entry name" value="GINS_Psf2_subgr"/>
    <property type="match status" value="1"/>
</dbReference>
<comment type="similarity">
    <text evidence="2 7">Belongs to the GINS2/PSF2 family.</text>
</comment>
<protein>
    <recommendedName>
        <fullName evidence="3 7">DNA replication complex GINS protein PSF2</fullName>
    </recommendedName>
</protein>
<feature type="domain" description="DNA replication complex GINS protein PSF2 N-terminal" evidence="10">
    <location>
        <begin position="12"/>
        <end position="72"/>
    </location>
</feature>
<dbReference type="CDD" id="cd21694">
    <property type="entry name" value="GINS_B_Psf2"/>
    <property type="match status" value="1"/>
</dbReference>
<evidence type="ECO:0000256" key="1">
    <source>
        <dbReference type="ARBA" id="ARBA00004123"/>
    </source>
</evidence>
<evidence type="ECO:0000256" key="6">
    <source>
        <dbReference type="ARBA" id="ARBA00023242"/>
    </source>
</evidence>
<comment type="caution">
    <text evidence="11">The sequence shown here is derived from an EMBL/GenBank/DDBJ whole genome shotgun (WGS) entry which is preliminary data.</text>
</comment>
<evidence type="ECO:0000256" key="3">
    <source>
        <dbReference type="ARBA" id="ARBA00015139"/>
    </source>
</evidence>
<reference evidence="11" key="1">
    <citation type="submission" date="2021-11" db="EMBL/GenBank/DDBJ databases">
        <authorList>
            <person name="Herlambang A."/>
            <person name="Guo Y."/>
            <person name="Takashima Y."/>
            <person name="Nishizawa T."/>
        </authorList>
    </citation>
    <scope>NUCLEOTIDE SEQUENCE</scope>
    <source>
        <strain evidence="11">E1425</strain>
    </source>
</reference>
<dbReference type="CDD" id="cd11712">
    <property type="entry name" value="GINS_A_psf2"/>
    <property type="match status" value="1"/>
</dbReference>
<dbReference type="Gene3D" id="3.40.5.50">
    <property type="match status" value="1"/>
</dbReference>
<dbReference type="Pfam" id="PF05916">
    <property type="entry name" value="Sld5"/>
    <property type="match status" value="1"/>
</dbReference>
<feature type="domain" description="GINS subunit" evidence="9">
    <location>
        <begin position="76"/>
        <end position="167"/>
    </location>
</feature>
<dbReference type="SUPFAM" id="SSF158573">
    <property type="entry name" value="GINS helical bundle-like"/>
    <property type="match status" value="1"/>
</dbReference>
<reference evidence="11" key="2">
    <citation type="journal article" date="2022" name="Microbiol. Resour. Announc.">
        <title>Whole-Genome Sequence of Entomortierella parvispora E1425, a Mucoromycotan Fungus Associated with Burkholderiaceae-Related Endosymbiotic Bacteria.</title>
        <authorList>
            <person name="Herlambang A."/>
            <person name="Guo Y."/>
            <person name="Takashima Y."/>
            <person name="Narisawa K."/>
            <person name="Ohta H."/>
            <person name="Nishizawa T."/>
        </authorList>
    </citation>
    <scope>NUCLEOTIDE SEQUENCE</scope>
    <source>
        <strain evidence="11">E1425</strain>
    </source>
</reference>
<dbReference type="SUPFAM" id="SSF160059">
    <property type="entry name" value="PriA/YqbF domain"/>
    <property type="match status" value="1"/>
</dbReference>
<sequence length="226" mass="25189">MALPRHLKNGLTPLEIEFLAENEPIEIAAAIDTRQDLELIAGTLPPLRPLQLSQVPLWLAISLKKKHKCSIVPPQWMSVESLQKSLSDEQEHLQFSTLPYHYMETAQILLENACDDIPSPDSVRKLLKDLRETRQAKARMGVAELDASNVQMDNIGLMEINEIRPFFTKAFYELQKLKPAGQALDTFGGSTQDYGGFDGTASLGSTLPETSRFNRSTTHGSRGDAR</sequence>
<evidence type="ECO:0000256" key="7">
    <source>
        <dbReference type="PIRNR" id="PIRNR028998"/>
    </source>
</evidence>
<evidence type="ECO:0000259" key="9">
    <source>
        <dbReference type="Pfam" id="PF05916"/>
    </source>
</evidence>
<evidence type="ECO:0000259" key="10">
    <source>
        <dbReference type="Pfam" id="PF25005"/>
    </source>
</evidence>
<dbReference type="Gene3D" id="1.20.58.1020">
    <property type="match status" value="1"/>
</dbReference>
<dbReference type="GO" id="GO:0006260">
    <property type="term" value="P:DNA replication"/>
    <property type="evidence" value="ECO:0007669"/>
    <property type="project" value="UniProtKB-KW"/>
</dbReference>
<dbReference type="Pfam" id="PF25005">
    <property type="entry name" value="PSF2_N"/>
    <property type="match status" value="1"/>
</dbReference>
<dbReference type="GO" id="GO:0007059">
    <property type="term" value="P:chromosome segregation"/>
    <property type="evidence" value="ECO:0007669"/>
    <property type="project" value="UniProtKB-KW"/>
</dbReference>
<dbReference type="InterPro" id="IPR021151">
    <property type="entry name" value="GINS_A"/>
</dbReference>
<feature type="region of interest" description="Disordered" evidence="8">
    <location>
        <begin position="198"/>
        <end position="226"/>
    </location>
</feature>
<evidence type="ECO:0000256" key="8">
    <source>
        <dbReference type="SAM" id="MobiDB-lite"/>
    </source>
</evidence>
<dbReference type="AlphaFoldDB" id="A0A9P3LSK5"/>